<feature type="signal peptide" evidence="2">
    <location>
        <begin position="1"/>
        <end position="24"/>
    </location>
</feature>
<proteinExistence type="predicted"/>
<dbReference type="Pfam" id="PF13098">
    <property type="entry name" value="Thioredoxin_2"/>
    <property type="match status" value="1"/>
</dbReference>
<accession>A0ABM7PJD0</accession>
<evidence type="ECO:0000313" key="4">
    <source>
        <dbReference type="EMBL" id="BCS97175.1"/>
    </source>
</evidence>
<dbReference type="Proteomes" id="UP001320148">
    <property type="component" value="Chromosome"/>
</dbReference>
<dbReference type="PROSITE" id="PS51352">
    <property type="entry name" value="THIOREDOXIN_2"/>
    <property type="match status" value="1"/>
</dbReference>
<protein>
    <recommendedName>
        <fullName evidence="3">Thioredoxin domain-containing protein</fullName>
    </recommendedName>
</protein>
<keyword evidence="5" id="KW-1185">Reference proteome</keyword>
<evidence type="ECO:0000256" key="2">
    <source>
        <dbReference type="SAM" id="SignalP"/>
    </source>
</evidence>
<dbReference type="PANTHER" id="PTHR15337">
    <property type="entry name" value="ANTERIOR GRADIENT PROTEIN-RELATED"/>
    <property type="match status" value="1"/>
</dbReference>
<dbReference type="InterPro" id="IPR051099">
    <property type="entry name" value="AGR/TXD"/>
</dbReference>
<dbReference type="InterPro" id="IPR013766">
    <property type="entry name" value="Thioredoxin_domain"/>
</dbReference>
<gene>
    <name evidence="4" type="ORF">DSLASN_28070</name>
</gene>
<dbReference type="InterPro" id="IPR012336">
    <property type="entry name" value="Thioredoxin-like_fold"/>
</dbReference>
<name>A0ABM7PJD0_9BACT</name>
<dbReference type="InterPro" id="IPR036249">
    <property type="entry name" value="Thioredoxin-like_sf"/>
</dbReference>
<keyword evidence="1 2" id="KW-0732">Signal</keyword>
<evidence type="ECO:0000313" key="5">
    <source>
        <dbReference type="Proteomes" id="UP001320148"/>
    </source>
</evidence>
<feature type="domain" description="Thioredoxin" evidence="3">
    <location>
        <begin position="13"/>
        <end position="140"/>
    </location>
</feature>
<dbReference type="Gene3D" id="3.40.30.10">
    <property type="entry name" value="Glutaredoxin"/>
    <property type="match status" value="1"/>
</dbReference>
<reference evidence="4 5" key="1">
    <citation type="submission" date="2021-02" db="EMBL/GenBank/DDBJ databases">
        <title>Complete genome of Desulfoluna sp. strain ASN36.</title>
        <authorList>
            <person name="Takahashi A."/>
            <person name="Kojima H."/>
            <person name="Fukui M."/>
        </authorList>
    </citation>
    <scope>NUCLEOTIDE SEQUENCE [LARGE SCALE GENOMIC DNA]</scope>
    <source>
        <strain evidence="4 5">ASN36</strain>
    </source>
</reference>
<organism evidence="4 5">
    <name type="scientific">Desulfoluna limicola</name>
    <dbReference type="NCBI Taxonomy" id="2810562"/>
    <lineage>
        <taxon>Bacteria</taxon>
        <taxon>Pseudomonadati</taxon>
        <taxon>Thermodesulfobacteriota</taxon>
        <taxon>Desulfobacteria</taxon>
        <taxon>Desulfobacterales</taxon>
        <taxon>Desulfolunaceae</taxon>
        <taxon>Desulfoluna</taxon>
    </lineage>
</organism>
<sequence>MRNAFKFAFMTFVFVAVTAFSAHALESTQGGIQWNTYKDGMALAASSGKKIYINFHADWCKYCTKMANTTFKSKEVIAYLTDNFVSVQVDTDKEQAVARKYKVRGLPASLFLEGDGAQIGNQPGYLDPDQFLKMLQFVVKEGYKK</sequence>
<dbReference type="EMBL" id="AP024488">
    <property type="protein sequence ID" value="BCS97175.1"/>
    <property type="molecule type" value="Genomic_DNA"/>
</dbReference>
<dbReference type="RefSeq" id="WP_236888597.1">
    <property type="nucleotide sequence ID" value="NZ_AP024488.1"/>
</dbReference>
<dbReference type="PANTHER" id="PTHR15337:SF11">
    <property type="entry name" value="THIOREDOXIN DOMAIN-CONTAINING PROTEIN"/>
    <property type="match status" value="1"/>
</dbReference>
<feature type="chain" id="PRO_5046177634" description="Thioredoxin domain-containing protein" evidence="2">
    <location>
        <begin position="25"/>
        <end position="145"/>
    </location>
</feature>
<dbReference type="SUPFAM" id="SSF52833">
    <property type="entry name" value="Thioredoxin-like"/>
    <property type="match status" value="1"/>
</dbReference>
<evidence type="ECO:0000259" key="3">
    <source>
        <dbReference type="PROSITE" id="PS51352"/>
    </source>
</evidence>
<evidence type="ECO:0000256" key="1">
    <source>
        <dbReference type="ARBA" id="ARBA00022729"/>
    </source>
</evidence>